<dbReference type="EMBL" id="CP012382">
    <property type="protein sequence ID" value="AKZ59415.1"/>
    <property type="molecule type" value="Genomic_DNA"/>
</dbReference>
<dbReference type="KEGG" id="samb:SAM23877_6370"/>
<name>A0A0K2B206_STRA7</name>
<reference evidence="2" key="1">
    <citation type="journal article" date="2015" name="J. Biotechnol.">
        <title>Complete genome sequence of Streptomyces ambofaciens ATCC 23877, the spiramycin producer.</title>
        <authorList>
            <person name="Thibessard A."/>
            <person name="Haas D."/>
            <person name="Gerbaud C."/>
            <person name="Aigle B."/>
            <person name="Lautru S."/>
            <person name="Pernodet J.L."/>
            <person name="Leblond P."/>
        </authorList>
    </citation>
    <scope>NUCLEOTIDE SEQUENCE [LARGE SCALE GENOMIC DNA]</scope>
    <source>
        <strain evidence="2">ATCC 23877 / 3486 / DSM 40053 / JCM 4204 / NBRC 12836 / NRRL B-2516</strain>
    </source>
</reference>
<evidence type="ECO:0000313" key="2">
    <source>
        <dbReference type="Proteomes" id="UP000061018"/>
    </source>
</evidence>
<dbReference type="AlphaFoldDB" id="A0A0K2B206"/>
<proteinExistence type="predicted"/>
<accession>A0A0K2B206</accession>
<sequence>MYSKKALVRRPSPRLADGLVTHLETAEPLADLGHEPVVVDIGEFEKQRSWRVCDLSLGSAAGAVRPSPARVTRSALGPACLAVGPHPDGRG</sequence>
<organism evidence="1 2">
    <name type="scientific">Streptomyces ambofaciens (strain ATCC 23877 / 3486 / DSM 40053 / JCM 4204 / NBRC 12836 / NRRL B-2516)</name>
    <dbReference type="NCBI Taxonomy" id="278992"/>
    <lineage>
        <taxon>Bacteria</taxon>
        <taxon>Bacillati</taxon>
        <taxon>Actinomycetota</taxon>
        <taxon>Actinomycetes</taxon>
        <taxon>Kitasatosporales</taxon>
        <taxon>Streptomycetaceae</taxon>
        <taxon>Streptomyces</taxon>
    </lineage>
</organism>
<gene>
    <name evidence="1" type="ORF">SAM23877_6370</name>
</gene>
<evidence type="ECO:0000313" key="1">
    <source>
        <dbReference type="EMBL" id="AKZ59415.1"/>
    </source>
</evidence>
<dbReference type="Proteomes" id="UP000061018">
    <property type="component" value="Chromosome"/>
</dbReference>
<protein>
    <submittedName>
        <fullName evidence="1">Uncharacterized protein</fullName>
    </submittedName>
</protein>